<protein>
    <recommendedName>
        <fullName evidence="2">Phage protein</fullName>
    </recommendedName>
</protein>
<proteinExistence type="predicted"/>
<dbReference type="EMBL" id="LR990835">
    <property type="protein sequence ID" value="CAD7757561.1"/>
    <property type="molecule type" value="Genomic_DNA"/>
</dbReference>
<organism evidence="1">
    <name type="scientific">Enterococcus phage Porthos</name>
    <dbReference type="NCBI Taxonomy" id="2795670"/>
    <lineage>
        <taxon>Viruses</taxon>
        <taxon>Duplodnaviria</taxon>
        <taxon>Heunggongvirae</taxon>
        <taxon>Uroviricota</taxon>
        <taxon>Caudoviricetes</taxon>
        <taxon>Herelleviridae</taxon>
        <taxon>Brockvirinae</taxon>
        <taxon>Schiekvirus</taxon>
        <taxon>Schiekvirus Porthos</taxon>
    </lineage>
</organism>
<accession>A0A8D6XTB9</accession>
<reference evidence="1" key="1">
    <citation type="submission" date="2023-02" db="EMBL/GenBank/DDBJ databases">
        <authorList>
            <person name="Petit M.-A."/>
            <person name="Lossouarn J."/>
        </authorList>
    </citation>
    <scope>NUCLEOTIDE SEQUENCE [LARGE SCALE GENOMIC DNA]</scope>
</reference>
<gene>
    <name evidence="1" type="ORF">PORT_43</name>
</gene>
<evidence type="ECO:0008006" key="2">
    <source>
        <dbReference type="Google" id="ProtNLM"/>
    </source>
</evidence>
<name>A0A8D6XTB9_9CAUD</name>
<sequence length="88" mass="10103">MKFRKKPVVIEAFKFDGDFMDSTGNYYVPNWILDADYSFEGGELYIKTLEGWMHVSVGDYIIQGIQGEVYPCKPDIFADTYEEVEAGN</sequence>
<evidence type="ECO:0000313" key="1">
    <source>
        <dbReference type="EMBL" id="CAD7757561.1"/>
    </source>
</evidence>